<evidence type="ECO:0000313" key="7">
    <source>
        <dbReference type="Proteomes" id="UP000317650"/>
    </source>
</evidence>
<dbReference type="GO" id="GO:0008270">
    <property type="term" value="F:zinc ion binding"/>
    <property type="evidence" value="ECO:0007669"/>
    <property type="project" value="InterPro"/>
</dbReference>
<keyword evidence="7" id="KW-1185">Reference proteome</keyword>
<dbReference type="GO" id="GO:0003723">
    <property type="term" value="F:RNA binding"/>
    <property type="evidence" value="ECO:0007669"/>
    <property type="project" value="InterPro"/>
</dbReference>
<dbReference type="GO" id="GO:0009451">
    <property type="term" value="P:RNA modification"/>
    <property type="evidence" value="ECO:0007669"/>
    <property type="project" value="InterPro"/>
</dbReference>
<dbReference type="Pfam" id="PF14432">
    <property type="entry name" value="DYW_deaminase"/>
    <property type="match status" value="1"/>
</dbReference>
<dbReference type="InterPro" id="IPR032867">
    <property type="entry name" value="DYW_dom"/>
</dbReference>
<evidence type="ECO:0000313" key="6">
    <source>
        <dbReference type="EMBL" id="THU65704.1"/>
    </source>
</evidence>
<organism evidence="6 7">
    <name type="scientific">Musa balbisiana</name>
    <name type="common">Banana</name>
    <dbReference type="NCBI Taxonomy" id="52838"/>
    <lineage>
        <taxon>Eukaryota</taxon>
        <taxon>Viridiplantae</taxon>
        <taxon>Streptophyta</taxon>
        <taxon>Embryophyta</taxon>
        <taxon>Tracheophyta</taxon>
        <taxon>Spermatophyta</taxon>
        <taxon>Magnoliopsida</taxon>
        <taxon>Liliopsida</taxon>
        <taxon>Zingiberales</taxon>
        <taxon>Musaceae</taxon>
        <taxon>Musa</taxon>
    </lineage>
</organism>
<dbReference type="FunFam" id="1.25.40.10:FF:000515">
    <property type="entry name" value="Pentatricopeptide repeat-containing protein chloroplastic"/>
    <property type="match status" value="1"/>
</dbReference>
<dbReference type="Pfam" id="PF20430">
    <property type="entry name" value="Eplus_motif"/>
    <property type="match status" value="1"/>
</dbReference>
<accession>A0A4S8JU43</accession>
<dbReference type="Pfam" id="PF20431">
    <property type="entry name" value="E_motif"/>
    <property type="match status" value="1"/>
</dbReference>
<sequence>MTTSLHLLLQRSSPSLPQTQQAHAGLLKCGLVPFDARPTTKLLTLYARHLRFDDAALLFRSLPRPDPFSFSVLISALVRSHYFSAALSLLPSMLSLRLAPDPFVIPAALKACAALPSIALGRQLHSLSLVAGISGDPFVASALVHLYLKCGTMADAHVVFDRMAEKSIVTWSAMMAGYATYGHVGEALRMLERMRSSGTEPNPITWNGMIVGFNRSGRPYDTVLLMRRMHSEGFEMDAVGISSTLSAVGDMEDVVIGSQIHGYATKTGLGADNSVVSALVDMHGKCGRPEEMVRVFDEVGQRDVGSCNALVAGLSRNGRVDDALKAFTNFEAQGVELNVVSWTSIVACCSQNGKDMEALELFREMQIVGVEPNAVTIPCLLPACANIAALMHGKSAHCFALRKGILADVQKPDHITFTCVLSACGQAGLTEAGERYFGEMQEEHGITARMEHYACMVSLLGRAGRLDEAYGLIRKMQLEPDGCVWGALLSSCRIHNNVELAEIAAEKLFQLEPGNAGSYVLLSNIYAAKGMLEGVDRMRDVMKNMGVRKDPGCSWIEIKNKVHMLLAGDKSHPQMSQIAERLEKLSVEMKRLGYLPSTDFVLQDVEEQDKEQILCGHSEKLAVALGLISTPIGTTLRPHPDQRVGHVEEHRAGIYEIIEHVGPESIELHVLPSENKRPLVEETLGRDLVAERGHEGQLVPLEAVESGRVEVPDEVKADSERAAPDLEHVVGGRETGGGSEELEDVTAAGPWLAVITVVLLHQELLGAREGRVILGVVALVVRDALEPAENKSKSDFVLKDLNQSEGLGSIDGRGIDRRRSWSCWSRVRGLIPLRRECQAAGEDGGSWMELRTSWDLSQAMSSRVGEIGSGGPVAAAMEEAAVVVGQEKDAADEEEGAGEREDRRRNRRRAAAAVRRRRDAGTNHLDARHAILVSLTQTPHCALLITEQPELLQLP</sequence>
<gene>
    <name evidence="6" type="ORF">C4D60_Mb05t06450</name>
</gene>
<evidence type="ECO:0000256" key="4">
    <source>
        <dbReference type="SAM" id="MobiDB-lite"/>
    </source>
</evidence>
<dbReference type="InterPro" id="IPR002885">
    <property type="entry name" value="PPR_rpt"/>
</dbReference>
<dbReference type="Pfam" id="PF13041">
    <property type="entry name" value="PPR_2"/>
    <property type="match status" value="2"/>
</dbReference>
<dbReference type="PROSITE" id="PS51375">
    <property type="entry name" value="PPR"/>
    <property type="match status" value="6"/>
</dbReference>
<feature type="region of interest" description="Disordered" evidence="4">
    <location>
        <begin position="886"/>
        <end position="920"/>
    </location>
</feature>
<dbReference type="STRING" id="52838.A0A4S8JU43"/>
<feature type="repeat" description="PPR" evidence="3">
    <location>
        <begin position="338"/>
        <end position="372"/>
    </location>
</feature>
<proteinExistence type="inferred from homology"/>
<dbReference type="EMBL" id="PYDT01000003">
    <property type="protein sequence ID" value="THU65704.1"/>
    <property type="molecule type" value="Genomic_DNA"/>
</dbReference>
<evidence type="ECO:0000259" key="5">
    <source>
        <dbReference type="Pfam" id="PF14432"/>
    </source>
</evidence>
<dbReference type="InterPro" id="IPR046848">
    <property type="entry name" value="E_motif"/>
</dbReference>
<feature type="repeat" description="PPR" evidence="3">
    <location>
        <begin position="413"/>
        <end position="443"/>
    </location>
</feature>
<dbReference type="NCBIfam" id="TIGR00756">
    <property type="entry name" value="PPR"/>
    <property type="match status" value="5"/>
</dbReference>
<dbReference type="FunFam" id="1.25.40.10:FF:000393">
    <property type="entry name" value="Pentatricopeptide repeat-containing protein At1g20230"/>
    <property type="match status" value="1"/>
</dbReference>
<dbReference type="InterPro" id="IPR046960">
    <property type="entry name" value="PPR_At4g14850-like_plant"/>
</dbReference>
<keyword evidence="2" id="KW-0677">Repeat</keyword>
<dbReference type="InterPro" id="IPR046849">
    <property type="entry name" value="E2_motif"/>
</dbReference>
<dbReference type="Gene3D" id="1.25.40.10">
    <property type="entry name" value="Tetratricopeptide repeat domain"/>
    <property type="match status" value="4"/>
</dbReference>
<dbReference type="PANTHER" id="PTHR47926:SF347">
    <property type="entry name" value="PENTATRICOPEPTIDE REPEAT-CONTAINING PROTEIN"/>
    <property type="match status" value="1"/>
</dbReference>
<evidence type="ECO:0000256" key="2">
    <source>
        <dbReference type="ARBA" id="ARBA00022737"/>
    </source>
</evidence>
<feature type="repeat" description="PPR" evidence="3">
    <location>
        <begin position="202"/>
        <end position="236"/>
    </location>
</feature>
<dbReference type="FunFam" id="1.25.40.10:FF:000598">
    <property type="entry name" value="pentatricopeptide repeat-containing protein At1g20230 isoform X2"/>
    <property type="match status" value="1"/>
</dbReference>
<evidence type="ECO:0000256" key="1">
    <source>
        <dbReference type="ARBA" id="ARBA00006643"/>
    </source>
</evidence>
<comment type="caution">
    <text evidence="6">The sequence shown here is derived from an EMBL/GenBank/DDBJ whole genome shotgun (WGS) entry which is preliminary data.</text>
</comment>
<reference evidence="6 7" key="1">
    <citation type="journal article" date="2019" name="Nat. Plants">
        <title>Genome sequencing of Musa balbisiana reveals subgenome evolution and function divergence in polyploid bananas.</title>
        <authorList>
            <person name="Yao X."/>
        </authorList>
    </citation>
    <scope>NUCLEOTIDE SEQUENCE [LARGE SCALE GENOMIC DNA]</scope>
    <source>
        <strain evidence="7">cv. DH-PKW</strain>
        <tissue evidence="6">Leaves</tissue>
    </source>
</reference>
<feature type="repeat" description="PPR" evidence="3">
    <location>
        <begin position="303"/>
        <end position="337"/>
    </location>
</feature>
<evidence type="ECO:0000256" key="3">
    <source>
        <dbReference type="PROSITE-ProRule" id="PRU00708"/>
    </source>
</evidence>
<protein>
    <recommendedName>
        <fullName evidence="5">DYW domain-containing protein</fullName>
    </recommendedName>
</protein>
<feature type="compositionally biased region" description="Basic residues" evidence="4">
    <location>
        <begin position="905"/>
        <end position="918"/>
    </location>
</feature>
<dbReference type="InterPro" id="IPR011990">
    <property type="entry name" value="TPR-like_helical_dom_sf"/>
</dbReference>
<dbReference type="Pfam" id="PF01535">
    <property type="entry name" value="PPR"/>
    <property type="match status" value="5"/>
</dbReference>
<dbReference type="AlphaFoldDB" id="A0A4S8JU43"/>
<feature type="domain" description="DYW" evidence="5">
    <location>
        <begin position="593"/>
        <end position="644"/>
    </location>
</feature>
<feature type="repeat" description="PPR" evidence="3">
    <location>
        <begin position="167"/>
        <end position="201"/>
    </location>
</feature>
<dbReference type="PANTHER" id="PTHR47926">
    <property type="entry name" value="PENTATRICOPEPTIDE REPEAT-CONTAINING PROTEIN"/>
    <property type="match status" value="1"/>
</dbReference>
<name>A0A4S8JU43_MUSBA</name>
<comment type="similarity">
    <text evidence="1">Belongs to the PPR family. PCMP-H subfamily.</text>
</comment>
<feature type="repeat" description="PPR" evidence="3">
    <location>
        <begin position="66"/>
        <end position="100"/>
    </location>
</feature>
<dbReference type="Proteomes" id="UP000317650">
    <property type="component" value="Chromosome 5"/>
</dbReference>